<keyword evidence="3" id="KW-0963">Cytoplasm</keyword>
<dbReference type="GO" id="GO:0009252">
    <property type="term" value="P:peptidoglycan biosynthetic process"/>
    <property type="evidence" value="ECO:0007669"/>
    <property type="project" value="UniProtKB-UniRule"/>
</dbReference>
<dbReference type="InterPro" id="IPR003170">
    <property type="entry name" value="MurB"/>
</dbReference>
<dbReference type="Proteomes" id="UP000031623">
    <property type="component" value="Chromosome"/>
</dbReference>
<comment type="caution">
    <text evidence="3">Lacks conserved residue(s) required for the propagation of feature annotation.</text>
</comment>
<comment type="catalytic activity">
    <reaction evidence="3">
        <text>UDP-N-acetyl-alpha-D-muramate + NADP(+) = UDP-N-acetyl-3-O-(1-carboxyvinyl)-alpha-D-glucosamine + NADPH + H(+)</text>
        <dbReference type="Rhea" id="RHEA:12248"/>
        <dbReference type="ChEBI" id="CHEBI:15378"/>
        <dbReference type="ChEBI" id="CHEBI:57783"/>
        <dbReference type="ChEBI" id="CHEBI:58349"/>
        <dbReference type="ChEBI" id="CHEBI:68483"/>
        <dbReference type="ChEBI" id="CHEBI:70757"/>
        <dbReference type="EC" id="1.3.1.98"/>
    </reaction>
</comment>
<dbReference type="PANTHER" id="PTHR21071:SF4">
    <property type="entry name" value="UDP-N-ACETYLENOLPYRUVOYLGLUCOSAMINE REDUCTASE"/>
    <property type="match status" value="1"/>
</dbReference>
<dbReference type="Pfam" id="PF01565">
    <property type="entry name" value="FAD_binding_4"/>
    <property type="match status" value="1"/>
</dbReference>
<comment type="function">
    <text evidence="3">Cell wall formation.</text>
</comment>
<keyword evidence="3" id="KW-0560">Oxidoreductase</keyword>
<dbReference type="GO" id="GO:0071949">
    <property type="term" value="F:FAD binding"/>
    <property type="evidence" value="ECO:0007669"/>
    <property type="project" value="InterPro"/>
</dbReference>
<dbReference type="HOGENOM" id="CLU_035304_1_1_6"/>
<dbReference type="GO" id="GO:0051301">
    <property type="term" value="P:cell division"/>
    <property type="evidence" value="ECO:0007669"/>
    <property type="project" value="UniProtKB-KW"/>
</dbReference>
<dbReference type="InterPro" id="IPR036318">
    <property type="entry name" value="FAD-bd_PCMH-like_sf"/>
</dbReference>
<feature type="active site" description="Proton donor" evidence="3">
    <location>
        <position position="230"/>
    </location>
</feature>
<dbReference type="Gene3D" id="3.30.43.10">
    <property type="entry name" value="Uridine Diphospho-n-acetylenolpyruvylglucosamine Reductase, domain 2"/>
    <property type="match status" value="1"/>
</dbReference>
<dbReference type="AlphaFoldDB" id="A0A090ADJ0"/>
<dbReference type="EC" id="1.3.1.98" evidence="3"/>
<dbReference type="InterPro" id="IPR016167">
    <property type="entry name" value="FAD-bd_PCMH_sub1"/>
</dbReference>
<organism evidence="5 6">
    <name type="scientific">Thioploca ingrica</name>
    <dbReference type="NCBI Taxonomy" id="40754"/>
    <lineage>
        <taxon>Bacteria</taxon>
        <taxon>Pseudomonadati</taxon>
        <taxon>Pseudomonadota</taxon>
        <taxon>Gammaproteobacteria</taxon>
        <taxon>Thiotrichales</taxon>
        <taxon>Thiotrichaceae</taxon>
        <taxon>Thioploca</taxon>
    </lineage>
</organism>
<dbReference type="GO" id="GO:0005829">
    <property type="term" value="C:cytosol"/>
    <property type="evidence" value="ECO:0007669"/>
    <property type="project" value="TreeGrafter"/>
</dbReference>
<dbReference type="InterPro" id="IPR006094">
    <property type="entry name" value="Oxid_FAD_bind_N"/>
</dbReference>
<evidence type="ECO:0000313" key="5">
    <source>
        <dbReference type="EMBL" id="BAP55943.1"/>
    </source>
</evidence>
<dbReference type="PROSITE" id="PS51387">
    <property type="entry name" value="FAD_PCMH"/>
    <property type="match status" value="1"/>
</dbReference>
<keyword evidence="3" id="KW-0131">Cell cycle</keyword>
<protein>
    <recommendedName>
        <fullName evidence="3">UDP-N-acetylenolpyruvoylglucosamine reductase</fullName>
        <ecNumber evidence="3">1.3.1.98</ecNumber>
    </recommendedName>
    <alternativeName>
        <fullName evidence="3">UDP-N-acetylmuramate dehydrogenase</fullName>
    </alternativeName>
</protein>
<keyword evidence="3" id="KW-0133">Cell shape</keyword>
<name>A0A090ADJ0_9GAMM</name>
<keyword evidence="3" id="KW-0961">Cell wall biogenesis/degradation</keyword>
<comment type="subcellular location">
    <subcellularLocation>
        <location evidence="3">Cytoplasm</location>
    </subcellularLocation>
</comment>
<gene>
    <name evidence="3" type="primary">murB</name>
    <name evidence="5" type="ORF">THII_1646</name>
</gene>
<dbReference type="SUPFAM" id="SSF56176">
    <property type="entry name" value="FAD-binding/transporter-associated domain-like"/>
    <property type="match status" value="1"/>
</dbReference>
<accession>A0A090ADJ0</accession>
<keyword evidence="6" id="KW-1185">Reference proteome</keyword>
<dbReference type="KEGG" id="tig:THII_1646"/>
<keyword evidence="3" id="KW-0573">Peptidoglycan synthesis</keyword>
<keyword evidence="2 3" id="KW-0274">FAD</keyword>
<feature type="domain" description="FAD-binding PCMH-type" evidence="4">
    <location>
        <begin position="35"/>
        <end position="201"/>
    </location>
</feature>
<dbReference type="GO" id="GO:0008762">
    <property type="term" value="F:UDP-N-acetylmuramate dehydrogenase activity"/>
    <property type="evidence" value="ECO:0007669"/>
    <property type="project" value="UniProtKB-UniRule"/>
</dbReference>
<evidence type="ECO:0000259" key="4">
    <source>
        <dbReference type="PROSITE" id="PS51387"/>
    </source>
</evidence>
<keyword evidence="3" id="KW-0285">Flavoprotein</keyword>
<evidence type="ECO:0000256" key="2">
    <source>
        <dbReference type="ARBA" id="ARBA00022827"/>
    </source>
</evidence>
<dbReference type="EMBL" id="AP014633">
    <property type="protein sequence ID" value="BAP55943.1"/>
    <property type="molecule type" value="Genomic_DNA"/>
</dbReference>
<dbReference type="PANTHER" id="PTHR21071">
    <property type="entry name" value="UDP-N-ACETYLENOLPYRUVOYLGLUCOSAMINE REDUCTASE"/>
    <property type="match status" value="1"/>
</dbReference>
<dbReference type="InterPro" id="IPR016166">
    <property type="entry name" value="FAD-bd_PCMH"/>
</dbReference>
<dbReference type="GO" id="GO:0008360">
    <property type="term" value="P:regulation of cell shape"/>
    <property type="evidence" value="ECO:0007669"/>
    <property type="project" value="UniProtKB-KW"/>
</dbReference>
<dbReference type="OrthoDB" id="9804753at2"/>
<proteinExistence type="inferred from homology"/>
<comment type="similarity">
    <text evidence="1 3">Belongs to the MurB family.</text>
</comment>
<evidence type="ECO:0000313" key="6">
    <source>
        <dbReference type="Proteomes" id="UP000031623"/>
    </source>
</evidence>
<sequence>MNTDKQLEVLISYLETNKIFYRENYSLKYETYFKMGGKVKCFITPQSYDKFKQAVIFLQSNHINYKVIGFTSNIILFDEIEYSVILSPKNLTLLEIQDNVVQVEAGYSLQDFVRVVAILNNSEGYEGLEGIPASIGGAIVMNAGAYGHDISDNLISVECIDKNNQVIILEKKDCHFRLRNSIFRRSGNYVILKAKFKLKNGNKDLIAKNIEKFHIARHLYQDFVYPNLGSMIVVRDDAYKLILSENLLYSTIFWILKYGLKNPVSKFILRKRPNNIVFNKLLFFYLKYKKHILLKYKLSPKSLNILINDGSVSAQEIVNYIFLLNDLLENKCHLENELVIEPAYKINPEFETTLNIIIDRLNNQEKNENSTNYKS</sequence>
<comment type="cofactor">
    <cofactor evidence="3">
        <name>FAD</name>
        <dbReference type="ChEBI" id="CHEBI:57692"/>
    </cofactor>
</comment>
<keyword evidence="3" id="KW-0521">NADP</keyword>
<dbReference type="STRING" id="40754.THII_1646"/>
<feature type="active site" evidence="3">
    <location>
        <position position="179"/>
    </location>
</feature>
<comment type="pathway">
    <text evidence="3">Cell wall biogenesis; peptidoglycan biosynthesis.</text>
</comment>
<dbReference type="GO" id="GO:0071555">
    <property type="term" value="P:cell wall organization"/>
    <property type="evidence" value="ECO:0007669"/>
    <property type="project" value="UniProtKB-KW"/>
</dbReference>
<keyword evidence="3" id="KW-0132">Cell division</keyword>
<dbReference type="Gene3D" id="3.30.465.10">
    <property type="match status" value="1"/>
</dbReference>
<dbReference type="HAMAP" id="MF_00037">
    <property type="entry name" value="MurB"/>
    <property type="match status" value="1"/>
</dbReference>
<dbReference type="UniPathway" id="UPA00219"/>
<evidence type="ECO:0000256" key="1">
    <source>
        <dbReference type="ARBA" id="ARBA00010485"/>
    </source>
</evidence>
<evidence type="ECO:0000256" key="3">
    <source>
        <dbReference type="HAMAP-Rule" id="MF_00037"/>
    </source>
</evidence>
<dbReference type="InterPro" id="IPR016169">
    <property type="entry name" value="FAD-bd_PCMH_sub2"/>
</dbReference>
<reference evidence="5 6" key="1">
    <citation type="journal article" date="2014" name="ISME J.">
        <title>Ecophysiology of Thioploca ingrica as revealed by the complete genome sequence supplemented with proteomic evidence.</title>
        <authorList>
            <person name="Kojima H."/>
            <person name="Ogura Y."/>
            <person name="Yamamoto N."/>
            <person name="Togashi T."/>
            <person name="Mori H."/>
            <person name="Watanabe T."/>
            <person name="Nemoto F."/>
            <person name="Kurokawa K."/>
            <person name="Hayashi T."/>
            <person name="Fukui M."/>
        </authorList>
    </citation>
    <scope>NUCLEOTIDE SEQUENCE [LARGE SCALE GENOMIC DNA]</scope>
</reference>